<evidence type="ECO:0000256" key="2">
    <source>
        <dbReference type="ARBA" id="ARBA00004443"/>
    </source>
</evidence>
<keyword evidence="13" id="KW-0443">Lipid metabolism</keyword>
<dbReference type="EMBL" id="CU928170">
    <property type="protein sequence ID" value="CAR23881.1"/>
    <property type="molecule type" value="Genomic_DNA"/>
</dbReference>
<keyword evidence="20" id="KW-1185">Reference proteome</keyword>
<evidence type="ECO:0000256" key="9">
    <source>
        <dbReference type="ARBA" id="ARBA00022679"/>
    </source>
</evidence>
<evidence type="ECO:0000256" key="12">
    <source>
        <dbReference type="ARBA" id="ARBA00022842"/>
    </source>
</evidence>
<dbReference type="HOGENOM" id="CLU_030279_2_0_1"/>
<evidence type="ECO:0000256" key="8">
    <source>
        <dbReference type="ARBA" id="ARBA00022516"/>
    </source>
</evidence>
<dbReference type="OrthoDB" id="341477at2759"/>
<dbReference type="GeneID" id="8292510"/>
<dbReference type="EC" id="2.7.7.41" evidence="6"/>
<keyword evidence="11" id="KW-0999">Mitochondrion inner membrane</keyword>
<comment type="subcellular location">
    <subcellularLocation>
        <location evidence="2">Mitochondrion inner membrane</location>
        <topology evidence="2">Peripheral membrane protein</topology>
        <orientation evidence="2">Matrix side</orientation>
    </subcellularLocation>
</comment>
<keyword evidence="15" id="KW-0472">Membrane</keyword>
<keyword evidence="17" id="KW-1208">Phospholipid metabolism</keyword>
<dbReference type="PIRSF" id="PIRSF028840">
    <property type="entry name" value="Mmp37"/>
    <property type="match status" value="1"/>
</dbReference>
<gene>
    <name evidence="19" type="ordered locus">KLTH0F02464g</name>
</gene>
<proteinExistence type="inferred from homology"/>
<dbReference type="GO" id="GO:0004605">
    <property type="term" value="F:phosphatidate cytidylyltransferase activity"/>
    <property type="evidence" value="ECO:0007669"/>
    <property type="project" value="UniProtKB-EC"/>
</dbReference>
<dbReference type="PANTHER" id="PTHR13619:SF0">
    <property type="entry name" value="PHOSPHATIDATE CYTIDYLYLTRANSFERASE, MITOCHONDRIAL"/>
    <property type="match status" value="1"/>
</dbReference>
<dbReference type="STRING" id="559295.C5DK80"/>
<comment type="cofactor">
    <cofactor evidence="1">
        <name>Mg(2+)</name>
        <dbReference type="ChEBI" id="CHEBI:18420"/>
    </cofactor>
</comment>
<evidence type="ECO:0000256" key="18">
    <source>
        <dbReference type="ARBA" id="ARBA00029893"/>
    </source>
</evidence>
<accession>C5DK80</accession>
<dbReference type="Proteomes" id="UP000002036">
    <property type="component" value="Chromosome F"/>
</dbReference>
<keyword evidence="9" id="KW-0808">Transferase</keyword>
<evidence type="ECO:0000256" key="3">
    <source>
        <dbReference type="ARBA" id="ARBA00005119"/>
    </source>
</evidence>
<dbReference type="InParanoid" id="C5DK80"/>
<comment type="similarity">
    <text evidence="5">Belongs to the TAM41 family.</text>
</comment>
<keyword evidence="8" id="KW-0444">Lipid biosynthesis</keyword>
<evidence type="ECO:0000256" key="17">
    <source>
        <dbReference type="ARBA" id="ARBA00023264"/>
    </source>
</evidence>
<evidence type="ECO:0000256" key="7">
    <source>
        <dbReference type="ARBA" id="ARBA00018337"/>
    </source>
</evidence>
<sequence>MLRLSRVANSVTGLRSNGRAVVLRLNSTHAYGHQKDSFQPIVHGPIMSSTGKMRHDVLQDELRLLEQGIKKSDELTSQFTNYRYKFKKLPPNYGSNQLLTIDGDLQKDLDGVVAHFRAPIKYAFGYGSGVFQQSGYSKTQDSPQIDLILGVSHPEHFHSLNMRQNPHHYSSLRYFGSQFVSKFQEIGAGIYFNPFVDINGQTVKYGVVSMENLLRDIATWDSFYLAGRLQKPVKVLKNDLSVQYWNQLNLKAAATLAKHLISQDSKKPLDELEFYTQITALSYVGDIRYKVGGENPDKVKNIVEKNFTQFQEYYKPIYKDVIVNNSHYLPRGFTFENSIQLLESRIFRTSTLQTLKGIFTAGITKSIRYAWAKKLKAMKRKSS</sequence>
<dbReference type="GO" id="GO:0005743">
    <property type="term" value="C:mitochondrial inner membrane"/>
    <property type="evidence" value="ECO:0007669"/>
    <property type="project" value="UniProtKB-SubCell"/>
</dbReference>
<dbReference type="FunCoup" id="C5DK80">
    <property type="interactions" value="374"/>
</dbReference>
<dbReference type="OMA" id="LNMRQNP"/>
<evidence type="ECO:0000313" key="20">
    <source>
        <dbReference type="Proteomes" id="UP000002036"/>
    </source>
</evidence>
<evidence type="ECO:0000256" key="1">
    <source>
        <dbReference type="ARBA" id="ARBA00001946"/>
    </source>
</evidence>
<protein>
    <recommendedName>
        <fullName evidence="7">Phosphatidate cytidylyltransferase, mitochondrial</fullName>
        <ecNumber evidence="6">2.7.7.41</ecNumber>
    </recommendedName>
    <alternativeName>
        <fullName evidence="18">CDP-diacylglycerol synthase</fullName>
    </alternativeName>
</protein>
<evidence type="ECO:0000256" key="11">
    <source>
        <dbReference type="ARBA" id="ARBA00022792"/>
    </source>
</evidence>
<reference evidence="19 20" key="1">
    <citation type="journal article" date="2009" name="Genome Res.">
        <title>Comparative genomics of protoploid Saccharomycetaceae.</title>
        <authorList>
            <consortium name="The Genolevures Consortium"/>
            <person name="Souciet J.-L."/>
            <person name="Dujon B."/>
            <person name="Gaillardin C."/>
            <person name="Johnston M."/>
            <person name="Baret P.V."/>
            <person name="Cliften P."/>
            <person name="Sherman D.J."/>
            <person name="Weissenbach J."/>
            <person name="Westhof E."/>
            <person name="Wincker P."/>
            <person name="Jubin C."/>
            <person name="Poulain J."/>
            <person name="Barbe V."/>
            <person name="Segurens B."/>
            <person name="Artiguenave F."/>
            <person name="Anthouard V."/>
            <person name="Vacherie B."/>
            <person name="Val M.-E."/>
            <person name="Fulton R.S."/>
            <person name="Minx P."/>
            <person name="Wilson R."/>
            <person name="Durrens P."/>
            <person name="Jean G."/>
            <person name="Marck C."/>
            <person name="Martin T."/>
            <person name="Nikolski M."/>
            <person name="Rolland T."/>
            <person name="Seret M.-L."/>
            <person name="Casaregola S."/>
            <person name="Despons L."/>
            <person name="Fairhead C."/>
            <person name="Fischer G."/>
            <person name="Lafontaine I."/>
            <person name="Leh V."/>
            <person name="Lemaire M."/>
            <person name="de Montigny J."/>
            <person name="Neuveglise C."/>
            <person name="Thierry A."/>
            <person name="Blanc-Lenfle I."/>
            <person name="Bleykasten C."/>
            <person name="Diffels J."/>
            <person name="Fritsch E."/>
            <person name="Frangeul L."/>
            <person name="Goeffon A."/>
            <person name="Jauniaux N."/>
            <person name="Kachouri-Lafond R."/>
            <person name="Payen C."/>
            <person name="Potier S."/>
            <person name="Pribylova L."/>
            <person name="Ozanne C."/>
            <person name="Richard G.-F."/>
            <person name="Sacerdot C."/>
            <person name="Straub M.-L."/>
            <person name="Talla E."/>
        </authorList>
    </citation>
    <scope>NUCLEOTIDE SEQUENCE [LARGE SCALE GENOMIC DNA]</scope>
    <source>
        <strain evidence="20">ATCC 56472 / CBS 6340 / NRRL Y-8284</strain>
    </source>
</reference>
<dbReference type="GO" id="GO:0032049">
    <property type="term" value="P:cardiolipin biosynthetic process"/>
    <property type="evidence" value="ECO:0007669"/>
    <property type="project" value="InterPro"/>
</dbReference>
<comment type="pathway">
    <text evidence="3">Phospholipid metabolism; CDP-diacylglycerol biosynthesis; CDP-diacylglycerol from sn-glycerol 3-phosphate: step 3/3.</text>
</comment>
<evidence type="ECO:0000256" key="14">
    <source>
        <dbReference type="ARBA" id="ARBA00023128"/>
    </source>
</evidence>
<evidence type="ECO:0000256" key="16">
    <source>
        <dbReference type="ARBA" id="ARBA00023209"/>
    </source>
</evidence>
<dbReference type="Pfam" id="PF09139">
    <property type="entry name" value="Tam41_Mmp37"/>
    <property type="match status" value="2"/>
</dbReference>
<keyword evidence="12" id="KW-0460">Magnesium</keyword>
<evidence type="ECO:0000256" key="5">
    <source>
        <dbReference type="ARBA" id="ARBA00005458"/>
    </source>
</evidence>
<dbReference type="InterPro" id="IPR015222">
    <property type="entry name" value="Tam41"/>
</dbReference>
<dbReference type="UniPathway" id="UPA00557">
    <property type="reaction ID" value="UER00614"/>
</dbReference>
<evidence type="ECO:0000256" key="4">
    <source>
        <dbReference type="ARBA" id="ARBA00005189"/>
    </source>
</evidence>
<dbReference type="RefSeq" id="XP_002554318.1">
    <property type="nucleotide sequence ID" value="XM_002554272.1"/>
</dbReference>
<dbReference type="GO" id="GO:0016024">
    <property type="term" value="P:CDP-diacylglycerol biosynthetic process"/>
    <property type="evidence" value="ECO:0007669"/>
    <property type="project" value="UniProtKB-UniPathway"/>
</dbReference>
<dbReference type="AlphaFoldDB" id="C5DK80"/>
<keyword evidence="14" id="KW-0496">Mitochondrion</keyword>
<keyword evidence="16" id="KW-0594">Phospholipid biosynthesis</keyword>
<dbReference type="eggNOG" id="KOG2986">
    <property type="taxonomic scope" value="Eukaryota"/>
</dbReference>
<keyword evidence="10" id="KW-0548">Nucleotidyltransferase</keyword>
<evidence type="ECO:0000256" key="6">
    <source>
        <dbReference type="ARBA" id="ARBA00012487"/>
    </source>
</evidence>
<comment type="pathway">
    <text evidence="4">Lipid metabolism.</text>
</comment>
<evidence type="ECO:0000313" key="19">
    <source>
        <dbReference type="EMBL" id="CAR23881.1"/>
    </source>
</evidence>
<name>C5DK80_LACTC</name>
<evidence type="ECO:0000256" key="10">
    <source>
        <dbReference type="ARBA" id="ARBA00022695"/>
    </source>
</evidence>
<evidence type="ECO:0000256" key="15">
    <source>
        <dbReference type="ARBA" id="ARBA00023136"/>
    </source>
</evidence>
<dbReference type="PANTHER" id="PTHR13619">
    <property type="entry name" value="PHOSPHATIDATE CYTIDYLYLTRANSFERASE, MITOCHONDRIAL"/>
    <property type="match status" value="1"/>
</dbReference>
<organism evidence="19 20">
    <name type="scientific">Lachancea thermotolerans (strain ATCC 56472 / CBS 6340 / NRRL Y-8284)</name>
    <name type="common">Yeast</name>
    <name type="synonym">Kluyveromyces thermotolerans</name>
    <dbReference type="NCBI Taxonomy" id="559295"/>
    <lineage>
        <taxon>Eukaryota</taxon>
        <taxon>Fungi</taxon>
        <taxon>Dikarya</taxon>
        <taxon>Ascomycota</taxon>
        <taxon>Saccharomycotina</taxon>
        <taxon>Saccharomycetes</taxon>
        <taxon>Saccharomycetales</taxon>
        <taxon>Saccharomycetaceae</taxon>
        <taxon>Lachancea</taxon>
    </lineage>
</organism>
<evidence type="ECO:0000256" key="13">
    <source>
        <dbReference type="ARBA" id="ARBA00023098"/>
    </source>
</evidence>
<dbReference type="KEGG" id="lth:KLTH0F02464g"/>